<feature type="region of interest" description="Disordered" evidence="1">
    <location>
        <begin position="67"/>
        <end position="97"/>
    </location>
</feature>
<reference evidence="2 3" key="1">
    <citation type="journal article" date="2017" name="Gigascience">
        <title>Genome sequence of the small brown planthopper, Laodelphax striatellus.</title>
        <authorList>
            <person name="Zhu J."/>
            <person name="Jiang F."/>
            <person name="Wang X."/>
            <person name="Yang P."/>
            <person name="Bao Y."/>
            <person name="Zhao W."/>
            <person name="Wang W."/>
            <person name="Lu H."/>
            <person name="Wang Q."/>
            <person name="Cui N."/>
            <person name="Li J."/>
            <person name="Chen X."/>
            <person name="Luo L."/>
            <person name="Yu J."/>
            <person name="Kang L."/>
            <person name="Cui F."/>
        </authorList>
    </citation>
    <scope>NUCLEOTIDE SEQUENCE [LARGE SCALE GENOMIC DNA]</scope>
    <source>
        <strain evidence="2">Lst14</strain>
    </source>
</reference>
<gene>
    <name evidence="2" type="ORF">LSTR_LSTR016555</name>
</gene>
<dbReference type="InParanoid" id="A0A482XKJ1"/>
<evidence type="ECO:0000313" key="3">
    <source>
        <dbReference type="Proteomes" id="UP000291343"/>
    </source>
</evidence>
<evidence type="ECO:0000313" key="2">
    <source>
        <dbReference type="EMBL" id="RZF46353.1"/>
    </source>
</evidence>
<dbReference type="Proteomes" id="UP000291343">
    <property type="component" value="Unassembled WGS sequence"/>
</dbReference>
<proteinExistence type="predicted"/>
<accession>A0A482XKJ1</accession>
<dbReference type="AlphaFoldDB" id="A0A482XKJ1"/>
<keyword evidence="3" id="KW-1185">Reference proteome</keyword>
<protein>
    <submittedName>
        <fullName evidence="2">Uncharacterized protein</fullName>
    </submittedName>
</protein>
<sequence>MRGSLRNCGHTANASPACRYRRRMPSCGHRLTQPAVYFRVFYGKRETHPRHWTALSREALVGECQGVGDENGGSYPRGAKNAEKSIAGSDDAVLPAR</sequence>
<comment type="caution">
    <text evidence="2">The sequence shown here is derived from an EMBL/GenBank/DDBJ whole genome shotgun (WGS) entry which is preliminary data.</text>
</comment>
<organism evidence="2 3">
    <name type="scientific">Laodelphax striatellus</name>
    <name type="common">Small brown planthopper</name>
    <name type="synonym">Delphax striatella</name>
    <dbReference type="NCBI Taxonomy" id="195883"/>
    <lineage>
        <taxon>Eukaryota</taxon>
        <taxon>Metazoa</taxon>
        <taxon>Ecdysozoa</taxon>
        <taxon>Arthropoda</taxon>
        <taxon>Hexapoda</taxon>
        <taxon>Insecta</taxon>
        <taxon>Pterygota</taxon>
        <taxon>Neoptera</taxon>
        <taxon>Paraneoptera</taxon>
        <taxon>Hemiptera</taxon>
        <taxon>Auchenorrhyncha</taxon>
        <taxon>Fulgoroidea</taxon>
        <taxon>Delphacidae</taxon>
        <taxon>Criomorphinae</taxon>
        <taxon>Laodelphax</taxon>
    </lineage>
</organism>
<evidence type="ECO:0000256" key="1">
    <source>
        <dbReference type="SAM" id="MobiDB-lite"/>
    </source>
</evidence>
<name>A0A482XKJ1_LAOST</name>
<dbReference type="EMBL" id="QKKF02006383">
    <property type="protein sequence ID" value="RZF46353.1"/>
    <property type="molecule type" value="Genomic_DNA"/>
</dbReference>